<sequence length="476" mass="53026">MATIIRETEVATGREYLSGLYAPVPDERVAADLPVDGRLPTDLDGIFVQNMPNPAFDPGAGHSWFDGDGMVHSVEIRNGRATYRNRFIETAGLKEDRAAGRATYVGSLALPGLGKRHKNTANTDLIWHGGRLLALWWEGGVPYEISLPSLETVGTFDYAGTLDRGMTSHAKLDPNTGEMYFISWGTKRPYLSVGVATDDGRIARTVDIDLPGPRVQHDMAISGKYVCVFDFPLAVDLREDAPALGFKMTPMPSRIGLLSRADLDAPVRWFEAEPCYMWHVMCAYDDGDDFVLLGVRTHEATDVDAEGKHRGDRPLVDGEHRFDSYLHEWRINTATGAVTERDVDDALAEFPRVNDRYMARRQHVGYLALVDGDAPTLRAKGIARYDLDDYSRQDVLFPEACYGYEPCFAPKMGATDEDEGYILNFVTDSERGTSELWVTDAQHFAQGPVARVKLPRRVPPGFHGRWIEASKYAEKC</sequence>
<keyword evidence="2 5" id="KW-0479">Metal-binding</keyword>
<proteinExistence type="inferred from homology"/>
<dbReference type="AlphaFoldDB" id="A0A7Y6B1R3"/>
<dbReference type="EMBL" id="JABMCH010000048">
    <property type="protein sequence ID" value="NUU45839.1"/>
    <property type="molecule type" value="Genomic_DNA"/>
</dbReference>
<evidence type="ECO:0000256" key="3">
    <source>
        <dbReference type="ARBA" id="ARBA00023002"/>
    </source>
</evidence>
<evidence type="ECO:0000256" key="4">
    <source>
        <dbReference type="ARBA" id="ARBA00023004"/>
    </source>
</evidence>
<feature type="binding site" evidence="5">
    <location>
        <position position="463"/>
    </location>
    <ligand>
        <name>Fe cation</name>
        <dbReference type="ChEBI" id="CHEBI:24875"/>
        <note>catalytic</note>
    </ligand>
</feature>
<dbReference type="GO" id="GO:0010436">
    <property type="term" value="F:carotenoid dioxygenase activity"/>
    <property type="evidence" value="ECO:0007669"/>
    <property type="project" value="TreeGrafter"/>
</dbReference>
<accession>A0A7Y6B1R3</accession>
<evidence type="ECO:0000256" key="2">
    <source>
        <dbReference type="ARBA" id="ARBA00022723"/>
    </source>
</evidence>
<feature type="binding site" evidence="5">
    <location>
        <position position="279"/>
    </location>
    <ligand>
        <name>Fe cation</name>
        <dbReference type="ChEBI" id="CHEBI:24875"/>
        <note>catalytic</note>
    </ligand>
</feature>
<reference evidence="7 8" key="1">
    <citation type="submission" date="2020-05" db="EMBL/GenBank/DDBJ databases">
        <title>Genome Sequencing of Type Strains.</title>
        <authorList>
            <person name="Lemaire J.F."/>
            <person name="Inderbitzin P."/>
            <person name="Gregorio O.A."/>
            <person name="Collins S.B."/>
            <person name="Wespe N."/>
            <person name="Knight-Connoni V."/>
        </authorList>
    </citation>
    <scope>NUCLEOTIDE SEQUENCE [LARGE SCALE GENOMIC DNA]</scope>
    <source>
        <strain evidence="7 8">DSM 100049</strain>
    </source>
</reference>
<dbReference type="PANTHER" id="PTHR10543:SF89">
    <property type="entry name" value="CAROTENOID 9,10(9',10')-CLEAVAGE DIOXYGENASE 1"/>
    <property type="match status" value="1"/>
</dbReference>
<feature type="binding site" evidence="5">
    <location>
        <position position="169"/>
    </location>
    <ligand>
        <name>Fe cation</name>
        <dbReference type="ChEBI" id="CHEBI:24875"/>
        <note>catalytic</note>
    </ligand>
</feature>
<evidence type="ECO:0000313" key="7">
    <source>
        <dbReference type="EMBL" id="NUU45839.1"/>
    </source>
</evidence>
<dbReference type="Proteomes" id="UP000536441">
    <property type="component" value="Unassembled WGS sequence"/>
</dbReference>
<gene>
    <name evidence="7" type="ORF">HP438_02455</name>
</gene>
<organism evidence="7 8">
    <name type="scientific">Sphingomonas zeae</name>
    <dbReference type="NCBI Taxonomy" id="1646122"/>
    <lineage>
        <taxon>Bacteria</taxon>
        <taxon>Pseudomonadati</taxon>
        <taxon>Pseudomonadota</taxon>
        <taxon>Alphaproteobacteria</taxon>
        <taxon>Sphingomonadales</taxon>
        <taxon>Sphingomonadaceae</taxon>
        <taxon>Sphingomonas</taxon>
    </lineage>
</organism>
<keyword evidence="8" id="KW-1185">Reference proteome</keyword>
<name>A0A7Y6B1R3_9SPHN</name>
<comment type="caution">
    <text evidence="7">The sequence shown here is derived from an EMBL/GenBank/DDBJ whole genome shotgun (WGS) entry which is preliminary data.</text>
</comment>
<dbReference type="EC" id="1.13.11.-" evidence="6"/>
<dbReference type="Pfam" id="PF03055">
    <property type="entry name" value="RPE65"/>
    <property type="match status" value="1"/>
</dbReference>
<dbReference type="GO" id="GO:0046872">
    <property type="term" value="F:metal ion binding"/>
    <property type="evidence" value="ECO:0007669"/>
    <property type="project" value="UniProtKB-KW"/>
</dbReference>
<evidence type="ECO:0000313" key="8">
    <source>
        <dbReference type="Proteomes" id="UP000536441"/>
    </source>
</evidence>
<dbReference type="RefSeq" id="WP_175310624.1">
    <property type="nucleotide sequence ID" value="NZ_CBCRYR010000044.1"/>
</dbReference>
<keyword evidence="4 5" id="KW-0408">Iron</keyword>
<protein>
    <recommendedName>
        <fullName evidence="6">Dioxygenase</fullName>
        <ecNumber evidence="6">1.13.11.-</ecNumber>
    </recommendedName>
</protein>
<evidence type="ECO:0000256" key="1">
    <source>
        <dbReference type="ARBA" id="ARBA00006787"/>
    </source>
</evidence>
<comment type="cofactor">
    <cofactor evidence="5 6">
        <name>Fe(2+)</name>
        <dbReference type="ChEBI" id="CHEBI:29033"/>
    </cofactor>
    <text evidence="5 6">Binds 1 Fe(2+) ion per subunit.</text>
</comment>
<evidence type="ECO:0000256" key="5">
    <source>
        <dbReference type="PIRSR" id="PIRSR604294-1"/>
    </source>
</evidence>
<keyword evidence="6 7" id="KW-0223">Dioxygenase</keyword>
<comment type="similarity">
    <text evidence="1 6">Belongs to the carotenoid oxygenase family.</text>
</comment>
<dbReference type="InterPro" id="IPR004294">
    <property type="entry name" value="Carotenoid_Oase"/>
</dbReference>
<evidence type="ECO:0000256" key="6">
    <source>
        <dbReference type="RuleBase" id="RU364048"/>
    </source>
</evidence>
<keyword evidence="3 6" id="KW-0560">Oxidoreductase</keyword>
<dbReference type="GO" id="GO:0016121">
    <property type="term" value="P:carotene catabolic process"/>
    <property type="evidence" value="ECO:0007669"/>
    <property type="project" value="TreeGrafter"/>
</dbReference>
<dbReference type="PANTHER" id="PTHR10543">
    <property type="entry name" value="BETA-CAROTENE DIOXYGENASE"/>
    <property type="match status" value="1"/>
</dbReference>
<feature type="binding site" evidence="5">
    <location>
        <position position="217"/>
    </location>
    <ligand>
        <name>Fe cation</name>
        <dbReference type="ChEBI" id="CHEBI:24875"/>
        <note>catalytic</note>
    </ligand>
</feature>